<dbReference type="InterPro" id="IPR006076">
    <property type="entry name" value="FAD-dep_OxRdtase"/>
</dbReference>
<name>A0A922T6Y0_9HYPH</name>
<dbReference type="Gene3D" id="3.50.50.60">
    <property type="entry name" value="FAD/NAD(P)-binding domain"/>
    <property type="match status" value="1"/>
</dbReference>
<reference evidence="3 4" key="1">
    <citation type="submission" date="2014-06" db="EMBL/GenBank/DDBJ databases">
        <title>Rhizobium pelagicum/R2-400B4.</title>
        <authorList>
            <person name="Kimes N.E."/>
            <person name="Lopez-Perez M."/>
        </authorList>
    </citation>
    <scope>NUCLEOTIDE SEQUENCE [LARGE SCALE GENOMIC DNA]</scope>
    <source>
        <strain evidence="3 4">R2-400B4</strain>
    </source>
</reference>
<dbReference type="OrthoDB" id="311718at2"/>
<gene>
    <name evidence="3" type="ORF">GV68_17290</name>
</gene>
<comment type="caution">
    <text evidence="3">The sequence shown here is derived from an EMBL/GenBank/DDBJ whole genome shotgun (WGS) entry which is preliminary data.</text>
</comment>
<feature type="domain" description="FAD dependent oxidoreductase" evidence="2">
    <location>
        <begin position="38"/>
        <end position="401"/>
    </location>
</feature>
<sequence length="447" mass="48632">MTRHRIKRLPVDTGTSGWEAISRRTFPTQSLEKDITADWLIIGGGFAGLSAARRLNQLRPQDRIVLLDACEIAKGPAGRNSGFMIDVPHNLSSGEYSVADEKITRTEIRHNRLAIRFAAQAAAEYGLSPATFDPSGKVNAAAGERGLTLNDNYSRSLTAIGEDHTVLDAKQMEEMTGSSYYRGGLFTPGAVLIQPADYVRGLAGGLSRAVSIYEQSPVLELSKQNRTWKAKSCRGSVSAPKVILGVNGHIQSFGHFEGRLMQIFTYASMTAAFSRDRFGTDTGAERWAVLPADPMGATIRKIMVNGMSRIVVRTRFTYDPSLQVSENRVKGIARDQRRSLSARFPALADLPMEYSWAGALCLSRNHVPAFGEVEEGLYSACCENGLGTVKSTLAGMMVADLATGTTSPELAEYSSQPEPTRLPPEPFAWLGVNAVIRLQELRAGREG</sequence>
<keyword evidence="4" id="KW-1185">Reference proteome</keyword>
<dbReference type="PANTHER" id="PTHR13847:SF281">
    <property type="entry name" value="FAD DEPENDENT OXIDOREDUCTASE DOMAIN-CONTAINING PROTEIN"/>
    <property type="match status" value="1"/>
</dbReference>
<accession>A0A922T6Y0</accession>
<dbReference type="Gene3D" id="3.30.9.10">
    <property type="entry name" value="D-Amino Acid Oxidase, subunit A, domain 2"/>
    <property type="match status" value="1"/>
</dbReference>
<evidence type="ECO:0000313" key="4">
    <source>
        <dbReference type="Proteomes" id="UP000052167"/>
    </source>
</evidence>
<proteinExistence type="predicted"/>
<dbReference type="EMBL" id="JOKJ01000035">
    <property type="protein sequence ID" value="KEQ03288.1"/>
    <property type="molecule type" value="Genomic_DNA"/>
</dbReference>
<dbReference type="PANTHER" id="PTHR13847">
    <property type="entry name" value="SARCOSINE DEHYDROGENASE-RELATED"/>
    <property type="match status" value="1"/>
</dbReference>
<organism evidence="3 4">
    <name type="scientific">Pseudorhizobium pelagicum</name>
    <dbReference type="NCBI Taxonomy" id="1509405"/>
    <lineage>
        <taxon>Bacteria</taxon>
        <taxon>Pseudomonadati</taxon>
        <taxon>Pseudomonadota</taxon>
        <taxon>Alphaproteobacteria</taxon>
        <taxon>Hyphomicrobiales</taxon>
        <taxon>Rhizobiaceae</taxon>
        <taxon>Rhizobium/Agrobacterium group</taxon>
        <taxon>Pseudorhizobium</taxon>
    </lineage>
</organism>
<dbReference type="RefSeq" id="WP_037169673.1">
    <property type="nucleotide sequence ID" value="NZ_CAJXID010000050.1"/>
</dbReference>
<protein>
    <submittedName>
        <fullName evidence="3">Oxidoreductase</fullName>
    </submittedName>
</protein>
<dbReference type="SUPFAM" id="SSF51905">
    <property type="entry name" value="FAD/NAD(P)-binding domain"/>
    <property type="match status" value="1"/>
</dbReference>
<evidence type="ECO:0000259" key="2">
    <source>
        <dbReference type="Pfam" id="PF01266"/>
    </source>
</evidence>
<dbReference type="InterPro" id="IPR036188">
    <property type="entry name" value="FAD/NAD-bd_sf"/>
</dbReference>
<dbReference type="GO" id="GO:0016491">
    <property type="term" value="F:oxidoreductase activity"/>
    <property type="evidence" value="ECO:0007669"/>
    <property type="project" value="UniProtKB-KW"/>
</dbReference>
<dbReference type="Proteomes" id="UP000052167">
    <property type="component" value="Unassembled WGS sequence"/>
</dbReference>
<dbReference type="Pfam" id="PF01266">
    <property type="entry name" value="DAO"/>
    <property type="match status" value="1"/>
</dbReference>
<evidence type="ECO:0000313" key="3">
    <source>
        <dbReference type="EMBL" id="KEQ03288.1"/>
    </source>
</evidence>
<evidence type="ECO:0000256" key="1">
    <source>
        <dbReference type="ARBA" id="ARBA00023002"/>
    </source>
</evidence>
<keyword evidence="1" id="KW-0560">Oxidoreductase</keyword>
<dbReference type="AlphaFoldDB" id="A0A922T6Y0"/>
<dbReference type="GO" id="GO:0005737">
    <property type="term" value="C:cytoplasm"/>
    <property type="evidence" value="ECO:0007669"/>
    <property type="project" value="TreeGrafter"/>
</dbReference>